<reference evidence="1 2" key="1">
    <citation type="submission" date="2022-10" db="EMBL/GenBank/DDBJ databases">
        <title>High-quality genome sequences of two octocoral-associated bacteria, Endozoicomonas euniceicola EF212 and Endozoicomonas gorgoniicola PS125.</title>
        <authorList>
            <person name="Chiou Y.-J."/>
            <person name="Chen Y.-H."/>
        </authorList>
    </citation>
    <scope>NUCLEOTIDE SEQUENCE [LARGE SCALE GENOMIC DNA]</scope>
    <source>
        <strain evidence="1 2">PS125</strain>
    </source>
</reference>
<organism evidence="1 2">
    <name type="scientific">Endozoicomonas gorgoniicola</name>
    <dbReference type="NCBI Taxonomy" id="1234144"/>
    <lineage>
        <taxon>Bacteria</taxon>
        <taxon>Pseudomonadati</taxon>
        <taxon>Pseudomonadota</taxon>
        <taxon>Gammaproteobacteria</taxon>
        <taxon>Oceanospirillales</taxon>
        <taxon>Endozoicomonadaceae</taxon>
        <taxon>Endozoicomonas</taxon>
    </lineage>
</organism>
<keyword evidence="2" id="KW-1185">Reference proteome</keyword>
<dbReference type="EMBL" id="JAPFCC010000001">
    <property type="protein sequence ID" value="MCW7551396.1"/>
    <property type="molecule type" value="Genomic_DNA"/>
</dbReference>
<protein>
    <submittedName>
        <fullName evidence="1">UPF0175 family protein</fullName>
    </submittedName>
</protein>
<comment type="caution">
    <text evidence="1">The sequence shown here is derived from an EMBL/GenBank/DDBJ whole genome shotgun (WGS) entry which is preliminary data.</text>
</comment>
<name>A0ABT3MPU5_9GAMM</name>
<dbReference type="Pfam" id="PF03683">
    <property type="entry name" value="UPF0175"/>
    <property type="match status" value="1"/>
</dbReference>
<accession>A0ABT3MPU5</accession>
<proteinExistence type="predicted"/>
<dbReference type="InterPro" id="IPR005368">
    <property type="entry name" value="UPF0175"/>
</dbReference>
<gene>
    <name evidence="1" type="ORF">NX722_01815</name>
</gene>
<evidence type="ECO:0000313" key="1">
    <source>
        <dbReference type="EMBL" id="MCW7551396.1"/>
    </source>
</evidence>
<evidence type="ECO:0000313" key="2">
    <source>
        <dbReference type="Proteomes" id="UP001209854"/>
    </source>
</evidence>
<sequence length="72" mass="7823">MVGITFSENLLKQGVNINLAIHLFSQGVLSLPKAAKLAECSLEELIQTVGHLGITVVNYSAEELDEELQNLD</sequence>
<dbReference type="Proteomes" id="UP001209854">
    <property type="component" value="Unassembled WGS sequence"/>
</dbReference>
<dbReference type="RefSeq" id="WP_262566453.1">
    <property type="nucleotide sequence ID" value="NZ_JAPFCC010000001.1"/>
</dbReference>